<sequence>MSASDAPPLKRARRSSPRPEAGATSALRTPVNTPGGSDSGPITSGLAVAVDPAADTTYSGESDVTTDMVRVRRWVGGRVTGRLVDNFLDFKHLARATFSLSRLPSMLSWGPKLNCADYSGVLCWWSTPLVVWAVGYLQSVKYYTGPDEPLPVTTVTLELMRDTDDRALHQFAAVWDIELSSRSTFEARWTSTGAAGLMASGIHEKSFDSAYDATASYTSKERMDRLPVSDFVVGDIVLVECKLIRNGGVEGYPSDATAVPASWFSLEAMSRLHCRPRAKMFQRAACLLAPTVARVNTHVRTGVG</sequence>
<dbReference type="GeneID" id="19412461"/>
<protein>
    <submittedName>
        <fullName evidence="2">Uncharacterized protein</fullName>
    </submittedName>
</protein>
<gene>
    <name evidence="2" type="ORF">TRAVEDRAFT_25098</name>
</gene>
<dbReference type="EMBL" id="JH711813">
    <property type="protein sequence ID" value="EIW51391.1"/>
    <property type="molecule type" value="Genomic_DNA"/>
</dbReference>
<accession>R7S6B9</accession>
<evidence type="ECO:0000313" key="2">
    <source>
        <dbReference type="EMBL" id="EIW51391.1"/>
    </source>
</evidence>
<name>R7S6B9_TRAVS</name>
<evidence type="ECO:0000256" key="1">
    <source>
        <dbReference type="SAM" id="MobiDB-lite"/>
    </source>
</evidence>
<feature type="region of interest" description="Disordered" evidence="1">
    <location>
        <begin position="1"/>
        <end position="45"/>
    </location>
</feature>
<reference evidence="3" key="1">
    <citation type="journal article" date="2012" name="Science">
        <title>The Paleozoic origin of enzymatic lignin decomposition reconstructed from 31 fungal genomes.</title>
        <authorList>
            <person name="Floudas D."/>
            <person name="Binder M."/>
            <person name="Riley R."/>
            <person name="Barry K."/>
            <person name="Blanchette R.A."/>
            <person name="Henrissat B."/>
            <person name="Martinez A.T."/>
            <person name="Otillar R."/>
            <person name="Spatafora J.W."/>
            <person name="Yadav J.S."/>
            <person name="Aerts A."/>
            <person name="Benoit I."/>
            <person name="Boyd A."/>
            <person name="Carlson A."/>
            <person name="Copeland A."/>
            <person name="Coutinho P.M."/>
            <person name="de Vries R.P."/>
            <person name="Ferreira P."/>
            <person name="Findley K."/>
            <person name="Foster B."/>
            <person name="Gaskell J."/>
            <person name="Glotzer D."/>
            <person name="Gorecki P."/>
            <person name="Heitman J."/>
            <person name="Hesse C."/>
            <person name="Hori C."/>
            <person name="Igarashi K."/>
            <person name="Jurgens J.A."/>
            <person name="Kallen N."/>
            <person name="Kersten P."/>
            <person name="Kohler A."/>
            <person name="Kuees U."/>
            <person name="Kumar T.K.A."/>
            <person name="Kuo A."/>
            <person name="LaButti K."/>
            <person name="Larrondo L.F."/>
            <person name="Lindquist E."/>
            <person name="Ling A."/>
            <person name="Lombard V."/>
            <person name="Lucas S."/>
            <person name="Lundell T."/>
            <person name="Martin R."/>
            <person name="McLaughlin D.J."/>
            <person name="Morgenstern I."/>
            <person name="Morin E."/>
            <person name="Murat C."/>
            <person name="Nagy L.G."/>
            <person name="Nolan M."/>
            <person name="Ohm R.A."/>
            <person name="Patyshakuliyeva A."/>
            <person name="Rokas A."/>
            <person name="Ruiz-Duenas F.J."/>
            <person name="Sabat G."/>
            <person name="Salamov A."/>
            <person name="Samejima M."/>
            <person name="Schmutz J."/>
            <person name="Slot J.C."/>
            <person name="St John F."/>
            <person name="Stenlid J."/>
            <person name="Sun H."/>
            <person name="Sun S."/>
            <person name="Syed K."/>
            <person name="Tsang A."/>
            <person name="Wiebenga A."/>
            <person name="Young D."/>
            <person name="Pisabarro A."/>
            <person name="Eastwood D.C."/>
            <person name="Martin F."/>
            <person name="Cullen D."/>
            <person name="Grigoriev I.V."/>
            <person name="Hibbett D.S."/>
        </authorList>
    </citation>
    <scope>NUCLEOTIDE SEQUENCE [LARGE SCALE GENOMIC DNA]</scope>
    <source>
        <strain evidence="3">FP-101664</strain>
    </source>
</reference>
<evidence type="ECO:0000313" key="3">
    <source>
        <dbReference type="Proteomes" id="UP000054317"/>
    </source>
</evidence>
<keyword evidence="3" id="KW-1185">Reference proteome</keyword>
<dbReference type="Proteomes" id="UP000054317">
    <property type="component" value="Unassembled WGS sequence"/>
</dbReference>
<organism evidence="2 3">
    <name type="scientific">Trametes versicolor (strain FP-101664)</name>
    <name type="common">White-rot fungus</name>
    <name type="synonym">Coriolus versicolor</name>
    <dbReference type="NCBI Taxonomy" id="717944"/>
    <lineage>
        <taxon>Eukaryota</taxon>
        <taxon>Fungi</taxon>
        <taxon>Dikarya</taxon>
        <taxon>Basidiomycota</taxon>
        <taxon>Agaricomycotina</taxon>
        <taxon>Agaricomycetes</taxon>
        <taxon>Polyporales</taxon>
        <taxon>Polyporaceae</taxon>
        <taxon>Trametes</taxon>
    </lineage>
</organism>
<dbReference type="RefSeq" id="XP_008045724.1">
    <property type="nucleotide sequence ID" value="XM_008047533.1"/>
</dbReference>
<dbReference type="AlphaFoldDB" id="R7S6B9"/>
<dbReference type="KEGG" id="tvs:TRAVEDRAFT_25098"/>
<proteinExistence type="predicted"/>
<feature type="compositionally biased region" description="Polar residues" evidence="1">
    <location>
        <begin position="26"/>
        <end position="42"/>
    </location>
</feature>
<dbReference type="OrthoDB" id="2725265at2759"/>